<dbReference type="OMA" id="YDDAMYK"/>
<proteinExistence type="inferred from homology"/>
<name>A0A9Q0L4Y7_ANAIG</name>
<accession>A0A9Q0L4Y7</accession>
<dbReference type="GO" id="GO:0005684">
    <property type="term" value="C:U2-type spliceosomal complex"/>
    <property type="evidence" value="ECO:0007669"/>
    <property type="project" value="TreeGrafter"/>
</dbReference>
<dbReference type="GO" id="GO:0071014">
    <property type="term" value="C:post-mRNA release spliceosomal complex"/>
    <property type="evidence" value="ECO:0007669"/>
    <property type="project" value="TreeGrafter"/>
</dbReference>
<sequence>MSDRKAVNKYYPPDWDPSKGTINQYIGQHPLRERARKLDQGILIIRFEMPFNVFCLSCKRHISRGVRFNAEKRKIGNYFRTPILEFRMKCPSCSSVILIKTDPKNAEYEIISGAKRQLDESIENQEENYENSLSHSRLGFSKENIKNEEEIEQRRADPFAMLEQSNQDKVVSQEKLPEIFSLIQDSQIKYKDPFVNSFLLRKKFRNEKQRIEEEKKIIEEKKNRGEIPQYDLLSPSQEDTINARNILNQKKSLANFHNQKLKQLASKKARIKSESIFAGSNSYRNSTNQSKNQLLQKIRKQIDLKKFKINGKSIVSLNMNKK</sequence>
<keyword evidence="3" id="KW-1185">Reference proteome</keyword>
<comment type="caution">
    <text evidence="2">The sequence shown here is derived from an EMBL/GenBank/DDBJ whole genome shotgun (WGS) entry which is preliminary data.</text>
</comment>
<dbReference type="EMBL" id="JAPDFW010000147">
    <property type="protein sequence ID" value="KAJ5066292.1"/>
    <property type="molecule type" value="Genomic_DNA"/>
</dbReference>
<evidence type="ECO:0000313" key="2">
    <source>
        <dbReference type="EMBL" id="KAJ5066292.1"/>
    </source>
</evidence>
<dbReference type="OrthoDB" id="360327at2759"/>
<dbReference type="Pfam" id="PF04502">
    <property type="entry name" value="Saf4_Yju2"/>
    <property type="match status" value="1"/>
</dbReference>
<dbReference type="Proteomes" id="UP001149090">
    <property type="component" value="Unassembled WGS sequence"/>
</dbReference>
<evidence type="ECO:0000313" key="3">
    <source>
        <dbReference type="Proteomes" id="UP001149090"/>
    </source>
</evidence>
<evidence type="ECO:0000256" key="1">
    <source>
        <dbReference type="ARBA" id="ARBA00005595"/>
    </source>
</evidence>
<reference evidence="2" key="1">
    <citation type="submission" date="2022-10" db="EMBL/GenBank/DDBJ databases">
        <title>Novel sulphate-reducing endosymbionts in the free-living metamonad Anaeramoeba.</title>
        <authorList>
            <person name="Jerlstrom-Hultqvist J."/>
            <person name="Cepicka I."/>
            <person name="Gallot-Lavallee L."/>
            <person name="Salas-Leiva D."/>
            <person name="Curtis B.A."/>
            <person name="Zahonova K."/>
            <person name="Pipaliya S."/>
            <person name="Dacks J."/>
            <person name="Roger A.J."/>
        </authorList>
    </citation>
    <scope>NUCLEOTIDE SEQUENCE</scope>
    <source>
        <strain evidence="2">BMAN</strain>
    </source>
</reference>
<protein>
    <submittedName>
        <fullName evidence="2">Coiled-coil domain-containing protein</fullName>
    </submittedName>
</protein>
<organism evidence="2 3">
    <name type="scientific">Anaeramoeba ignava</name>
    <name type="common">Anaerobic marine amoeba</name>
    <dbReference type="NCBI Taxonomy" id="1746090"/>
    <lineage>
        <taxon>Eukaryota</taxon>
        <taxon>Metamonada</taxon>
        <taxon>Anaeramoebidae</taxon>
        <taxon>Anaeramoeba</taxon>
    </lineage>
</organism>
<dbReference type="PANTHER" id="PTHR12111:SF2">
    <property type="entry name" value="SPLICING FACTOR YJU2B-RELATED"/>
    <property type="match status" value="1"/>
</dbReference>
<dbReference type="GO" id="GO:0000398">
    <property type="term" value="P:mRNA splicing, via spliceosome"/>
    <property type="evidence" value="ECO:0007669"/>
    <property type="project" value="InterPro"/>
</dbReference>
<dbReference type="PANTHER" id="PTHR12111">
    <property type="entry name" value="SPLICING FACTOR YJU2"/>
    <property type="match status" value="1"/>
</dbReference>
<dbReference type="InterPro" id="IPR007590">
    <property type="entry name" value="Saf4/Yju2"/>
</dbReference>
<comment type="similarity">
    <text evidence="1">Belongs to the CWC16 family.</text>
</comment>
<dbReference type="AlphaFoldDB" id="A0A9Q0L4Y7"/>
<gene>
    <name evidence="2" type="ORF">M0811_03625</name>
</gene>